<keyword evidence="2" id="KW-0808">Transferase</keyword>
<evidence type="ECO:0000256" key="1">
    <source>
        <dbReference type="ARBA" id="ARBA00022527"/>
    </source>
</evidence>
<dbReference type="PROSITE" id="PS50011">
    <property type="entry name" value="PROTEIN_KINASE_DOM"/>
    <property type="match status" value="1"/>
</dbReference>
<evidence type="ECO:0000256" key="8">
    <source>
        <dbReference type="PROSITE-ProRule" id="PRU10141"/>
    </source>
</evidence>
<dbReference type="Gene3D" id="3.30.200.20">
    <property type="entry name" value="Phosphorylase Kinase, domain 1"/>
    <property type="match status" value="1"/>
</dbReference>
<evidence type="ECO:0000313" key="11">
    <source>
        <dbReference type="Proteomes" id="UP000695000"/>
    </source>
</evidence>
<keyword evidence="11" id="KW-1185">Reference proteome</keyword>
<evidence type="ECO:0000256" key="6">
    <source>
        <dbReference type="ARBA" id="ARBA00047899"/>
    </source>
</evidence>
<dbReference type="Proteomes" id="UP000695000">
    <property type="component" value="Unplaced"/>
</dbReference>
<proteinExistence type="inferred from homology"/>
<evidence type="ECO:0000256" key="4">
    <source>
        <dbReference type="ARBA" id="ARBA00022777"/>
    </source>
</evidence>
<comment type="catalytic activity">
    <reaction evidence="6">
        <text>L-threonyl-[protein] + ATP = O-phospho-L-threonyl-[protein] + ADP + H(+)</text>
        <dbReference type="Rhea" id="RHEA:46608"/>
        <dbReference type="Rhea" id="RHEA-COMP:11060"/>
        <dbReference type="Rhea" id="RHEA-COMP:11605"/>
        <dbReference type="ChEBI" id="CHEBI:15378"/>
        <dbReference type="ChEBI" id="CHEBI:30013"/>
        <dbReference type="ChEBI" id="CHEBI:30616"/>
        <dbReference type="ChEBI" id="CHEBI:61977"/>
        <dbReference type="ChEBI" id="CHEBI:456216"/>
        <dbReference type="EC" id="2.7.11.1"/>
    </reaction>
</comment>
<gene>
    <name evidence="12" type="primary">LOC108559494</name>
</gene>
<dbReference type="InterPro" id="IPR017441">
    <property type="entry name" value="Protein_kinase_ATP_BS"/>
</dbReference>
<dbReference type="InterPro" id="IPR008271">
    <property type="entry name" value="Ser/Thr_kinase_AS"/>
</dbReference>
<evidence type="ECO:0000313" key="12">
    <source>
        <dbReference type="RefSeq" id="XP_017772283.1"/>
    </source>
</evidence>
<comment type="catalytic activity">
    <reaction evidence="7">
        <text>L-seryl-[protein] + ATP = O-phospho-L-seryl-[protein] + ADP + H(+)</text>
        <dbReference type="Rhea" id="RHEA:17989"/>
        <dbReference type="Rhea" id="RHEA-COMP:9863"/>
        <dbReference type="Rhea" id="RHEA-COMP:11604"/>
        <dbReference type="ChEBI" id="CHEBI:15378"/>
        <dbReference type="ChEBI" id="CHEBI:29999"/>
        <dbReference type="ChEBI" id="CHEBI:30616"/>
        <dbReference type="ChEBI" id="CHEBI:83421"/>
        <dbReference type="ChEBI" id="CHEBI:456216"/>
        <dbReference type="EC" id="2.7.11.1"/>
    </reaction>
</comment>
<sequence length="261" mass="30177">MVDCNIDVAVKKYVEDLQVPSHYLQATEKMICCCRYKWSLDDFELGLKLGQGKFGRVFSGREKRTGYVVAIKTLMKVELVREGAEALVIREVEIQSHLKHPNILQLLTWFHDDFRVYLVLEYAGQGELYKSLKESPGGYFSDHLAAKYMYQVTDALNYCHTNHVLHRDIKPENIMLTTDGNIKLADFGWSAHSPSMKRDTLCGTLDYTPPEMLEGRMYGIGVDQWCLGEDSLVSDQSCFFICINFRYFVLRVRDWISTLRE</sequence>
<evidence type="ECO:0000256" key="7">
    <source>
        <dbReference type="ARBA" id="ARBA00048679"/>
    </source>
</evidence>
<keyword evidence="4" id="KW-0418">Kinase</keyword>
<dbReference type="InterPro" id="IPR000719">
    <property type="entry name" value="Prot_kinase_dom"/>
</dbReference>
<dbReference type="InterPro" id="IPR011009">
    <property type="entry name" value="Kinase-like_dom_sf"/>
</dbReference>
<dbReference type="Gene3D" id="1.10.510.10">
    <property type="entry name" value="Transferase(Phosphotransferase) domain 1"/>
    <property type="match status" value="1"/>
</dbReference>
<dbReference type="InterPro" id="IPR030616">
    <property type="entry name" value="Aur-like"/>
</dbReference>
<evidence type="ECO:0000256" key="5">
    <source>
        <dbReference type="ARBA" id="ARBA00022840"/>
    </source>
</evidence>
<dbReference type="SUPFAM" id="SSF56112">
    <property type="entry name" value="Protein kinase-like (PK-like)"/>
    <property type="match status" value="1"/>
</dbReference>
<dbReference type="PROSITE" id="PS00107">
    <property type="entry name" value="PROTEIN_KINASE_ATP"/>
    <property type="match status" value="1"/>
</dbReference>
<dbReference type="SMART" id="SM00220">
    <property type="entry name" value="S_TKc"/>
    <property type="match status" value="1"/>
</dbReference>
<feature type="domain" description="Protein kinase" evidence="10">
    <location>
        <begin position="43"/>
        <end position="261"/>
    </location>
</feature>
<name>A0ABM1MCI3_NICVS</name>
<feature type="binding site" evidence="8">
    <location>
        <position position="72"/>
    </location>
    <ligand>
        <name>ATP</name>
        <dbReference type="ChEBI" id="CHEBI:30616"/>
    </ligand>
</feature>
<reference evidence="12" key="1">
    <citation type="submission" date="2025-08" db="UniProtKB">
        <authorList>
            <consortium name="RefSeq"/>
        </authorList>
    </citation>
    <scope>IDENTIFICATION</scope>
    <source>
        <tissue evidence="12">Whole Larva</tissue>
    </source>
</reference>
<dbReference type="RefSeq" id="XP_017772283.1">
    <property type="nucleotide sequence ID" value="XM_017916794.1"/>
</dbReference>
<dbReference type="PROSITE" id="PS00108">
    <property type="entry name" value="PROTEIN_KINASE_ST"/>
    <property type="match status" value="1"/>
</dbReference>
<evidence type="ECO:0000256" key="2">
    <source>
        <dbReference type="ARBA" id="ARBA00022679"/>
    </source>
</evidence>
<accession>A0ABM1MCI3</accession>
<keyword evidence="1 9" id="KW-0723">Serine/threonine-protein kinase</keyword>
<protein>
    <submittedName>
        <fullName evidence="12">Aurora kinase B-like</fullName>
    </submittedName>
</protein>
<dbReference type="GeneID" id="108559494"/>
<keyword evidence="3 8" id="KW-0547">Nucleotide-binding</keyword>
<evidence type="ECO:0000256" key="3">
    <source>
        <dbReference type="ARBA" id="ARBA00022741"/>
    </source>
</evidence>
<keyword evidence="5 8" id="KW-0067">ATP-binding</keyword>
<comment type="similarity">
    <text evidence="9">Belongs to the protein kinase superfamily.</text>
</comment>
<dbReference type="PANTHER" id="PTHR24350">
    <property type="entry name" value="SERINE/THREONINE-PROTEIN KINASE IAL-RELATED"/>
    <property type="match status" value="1"/>
</dbReference>
<organism evidence="11 12">
    <name type="scientific">Nicrophorus vespilloides</name>
    <name type="common">Boreal carrion beetle</name>
    <dbReference type="NCBI Taxonomy" id="110193"/>
    <lineage>
        <taxon>Eukaryota</taxon>
        <taxon>Metazoa</taxon>
        <taxon>Ecdysozoa</taxon>
        <taxon>Arthropoda</taxon>
        <taxon>Hexapoda</taxon>
        <taxon>Insecta</taxon>
        <taxon>Pterygota</taxon>
        <taxon>Neoptera</taxon>
        <taxon>Endopterygota</taxon>
        <taxon>Coleoptera</taxon>
        <taxon>Polyphaga</taxon>
        <taxon>Staphyliniformia</taxon>
        <taxon>Silphidae</taxon>
        <taxon>Nicrophorinae</taxon>
        <taxon>Nicrophorus</taxon>
    </lineage>
</organism>
<dbReference type="Pfam" id="PF00069">
    <property type="entry name" value="Pkinase"/>
    <property type="match status" value="1"/>
</dbReference>
<evidence type="ECO:0000256" key="9">
    <source>
        <dbReference type="RuleBase" id="RU000304"/>
    </source>
</evidence>
<evidence type="ECO:0000259" key="10">
    <source>
        <dbReference type="PROSITE" id="PS50011"/>
    </source>
</evidence>